<feature type="compositionally biased region" description="Basic residues" evidence="3">
    <location>
        <begin position="965"/>
        <end position="975"/>
    </location>
</feature>
<dbReference type="GO" id="GO:0017020">
    <property type="term" value="F:myosin phosphatase regulator activity"/>
    <property type="evidence" value="ECO:0007669"/>
    <property type="project" value="TreeGrafter"/>
</dbReference>
<reference evidence="4" key="1">
    <citation type="submission" date="2019-05" db="EMBL/GenBank/DDBJ databases">
        <title>Annotation for the trematode Paragonimus heterotremus.</title>
        <authorList>
            <person name="Choi Y.-J."/>
        </authorList>
    </citation>
    <scope>NUCLEOTIDE SEQUENCE</scope>
    <source>
        <strain evidence="4">LC</strain>
    </source>
</reference>
<name>A0A8J4TN19_9TREM</name>
<feature type="compositionally biased region" description="Polar residues" evidence="3">
    <location>
        <begin position="855"/>
        <end position="876"/>
    </location>
</feature>
<dbReference type="InterPro" id="IPR002110">
    <property type="entry name" value="Ankyrin_rpt"/>
</dbReference>
<evidence type="ECO:0000313" key="5">
    <source>
        <dbReference type="Proteomes" id="UP000748531"/>
    </source>
</evidence>
<dbReference type="InterPro" id="IPR036770">
    <property type="entry name" value="Ankyrin_rpt-contain_sf"/>
</dbReference>
<dbReference type="Gene3D" id="1.25.40.20">
    <property type="entry name" value="Ankyrin repeat-containing domain"/>
    <property type="match status" value="2"/>
</dbReference>
<dbReference type="AlphaFoldDB" id="A0A8J4TN19"/>
<proteinExistence type="predicted"/>
<feature type="compositionally biased region" description="Polar residues" evidence="3">
    <location>
        <begin position="599"/>
        <end position="617"/>
    </location>
</feature>
<feature type="region of interest" description="Disordered" evidence="3">
    <location>
        <begin position="954"/>
        <end position="997"/>
    </location>
</feature>
<protein>
    <submittedName>
        <fullName evidence="4">Protein phosphatase 1 regulatory inhibitor subunit</fullName>
    </submittedName>
</protein>
<feature type="compositionally biased region" description="Basic and acidic residues" evidence="3">
    <location>
        <begin position="910"/>
        <end position="919"/>
    </location>
</feature>
<dbReference type="PANTHER" id="PTHR24179">
    <property type="entry name" value="PROTEIN PHOSPHATASE 1 REGULATORY SUBUNIT 12"/>
    <property type="match status" value="1"/>
</dbReference>
<feature type="compositionally biased region" description="Low complexity" evidence="3">
    <location>
        <begin position="980"/>
        <end position="997"/>
    </location>
</feature>
<feature type="compositionally biased region" description="Basic and acidic residues" evidence="3">
    <location>
        <begin position="835"/>
        <end position="851"/>
    </location>
</feature>
<dbReference type="GO" id="GO:0004857">
    <property type="term" value="F:enzyme inhibitor activity"/>
    <property type="evidence" value="ECO:0007669"/>
    <property type="project" value="TreeGrafter"/>
</dbReference>
<dbReference type="PROSITE" id="PS50297">
    <property type="entry name" value="ANK_REP_REGION"/>
    <property type="match status" value="4"/>
</dbReference>
<keyword evidence="2" id="KW-0040">ANK repeat</keyword>
<feature type="compositionally biased region" description="Polar residues" evidence="3">
    <location>
        <begin position="647"/>
        <end position="661"/>
    </location>
</feature>
<feature type="region of interest" description="Disordered" evidence="3">
    <location>
        <begin position="737"/>
        <end position="919"/>
    </location>
</feature>
<feature type="repeat" description="ANK" evidence="2">
    <location>
        <begin position="243"/>
        <end position="275"/>
    </location>
</feature>
<keyword evidence="5" id="KW-1185">Reference proteome</keyword>
<organism evidence="4 5">
    <name type="scientific">Paragonimus heterotremus</name>
    <dbReference type="NCBI Taxonomy" id="100268"/>
    <lineage>
        <taxon>Eukaryota</taxon>
        <taxon>Metazoa</taxon>
        <taxon>Spiralia</taxon>
        <taxon>Lophotrochozoa</taxon>
        <taxon>Platyhelminthes</taxon>
        <taxon>Trematoda</taxon>
        <taxon>Digenea</taxon>
        <taxon>Plagiorchiida</taxon>
        <taxon>Troglotremata</taxon>
        <taxon>Troglotrematidae</taxon>
        <taxon>Paragonimus</taxon>
    </lineage>
</organism>
<feature type="compositionally biased region" description="Polar residues" evidence="3">
    <location>
        <begin position="431"/>
        <end position="457"/>
    </location>
</feature>
<sequence length="997" mass="111114">MDGPSLVEPNGIMPGLIPEMPQVRVPDLERIRNARNRRKLQIKEWQKYDRKMMNESDKLQRKGLSPPSERGFFRAGHSVKFPPSLIFLEAAARGDLDEVRKLLSSGVCPDVANEDGLTALHQCCIDNTPEMCRLLLRFGANANARDTERWTPLHAAATCHHTELCSILINNGADLLAMNADGNMPYECCMPGPTLTLIETEMDKRGITQEQLDDLHRLPECDMLADMEVLYKAGADLNSLDPQGASYLHIASACGYEEVAIFLLKHGAKIDLLDRDGWQAIHIAACWDHMEIIEVLVNFGADIMAETTSGETVFDICEDLEMHSRLMELKQEMERKQTMEQDAHSRSDKPRELVRRRSSTNTRSASIRRTSMREKKMISWKEAKQEAEMRGLSPVTLAVDAESGVNEAEVSTIPSEMTVFEKRVTSPLTVNTMNSKGLSAPTSPTDRTHSGKLSEQTKPIGLGNTIESSNNSLKLKSPSPTNVSTNGPIRSANGAASPLTARPPSRVQERNSARPPRIEKPVHNGEQLSNINRRVPDSEHKPNRRPITAVSSQSEVSPFNPIGQARPVQRPTGAMESSTITSMSPIPRPRIQAAERLNSHVSASSGTGSLTRTNVQSEPLVACPSPQIPRRSSGSISRRRPVGSSSNSASTTDYVSPQLSAHNAYFSPPPTQKSPDSYLPAQYIDDPPVPTTTENRKQDKSRIELENDKRISLKRESFRLHSTKHRRVDVDAVRKECNSSNDMVNSKLLPGCTSRSRVDESTLQGVTPDQTNRRESNDHTPTTVPRRPSRRKKIHEPELAERGAPSRETTKSEKNTVINLLNLKPPLPKARDRRVRSVLERPTEENSKSNDPKQPIQQLTDSSPGGTRNITRTMSLPSRARRRPSNRIWDIQRPCRKLDPRNSVDSVDPSPREQPETRGIRLVPVDEDYNSACPANPPAETSRKIHTLRERLEMDSLRSQNPTVKPRRKLFKSGQKKQINSLVPSSSSNRSNICCCS</sequence>
<dbReference type="EMBL" id="LUCH01000428">
    <property type="protein sequence ID" value="KAF5405166.1"/>
    <property type="molecule type" value="Genomic_DNA"/>
</dbReference>
<dbReference type="Pfam" id="PF12796">
    <property type="entry name" value="Ank_2"/>
    <property type="match status" value="2"/>
</dbReference>
<comment type="caution">
    <text evidence="4">The sequence shown here is derived from an EMBL/GenBank/DDBJ whole genome shotgun (WGS) entry which is preliminary data.</text>
</comment>
<accession>A0A8J4TN19</accession>
<feature type="repeat" description="ANK" evidence="2">
    <location>
        <begin position="276"/>
        <end position="308"/>
    </location>
</feature>
<feature type="repeat" description="ANK" evidence="2">
    <location>
        <begin position="115"/>
        <end position="147"/>
    </location>
</feature>
<dbReference type="SUPFAM" id="SSF48403">
    <property type="entry name" value="Ankyrin repeat"/>
    <property type="match status" value="1"/>
</dbReference>
<dbReference type="OrthoDB" id="19014at2759"/>
<dbReference type="InterPro" id="IPR051226">
    <property type="entry name" value="PP1_Regulatory_Subunit"/>
</dbReference>
<feature type="compositionally biased region" description="Low complexity" evidence="3">
    <location>
        <begin position="359"/>
        <end position="369"/>
    </location>
</feature>
<dbReference type="Proteomes" id="UP000748531">
    <property type="component" value="Unassembled WGS sequence"/>
</dbReference>
<keyword evidence="1" id="KW-0677">Repeat</keyword>
<feature type="compositionally biased region" description="Basic and acidic residues" evidence="3">
    <location>
        <begin position="334"/>
        <end position="355"/>
    </location>
</feature>
<dbReference type="SMART" id="SM00248">
    <property type="entry name" value="ANK"/>
    <property type="match status" value="4"/>
</dbReference>
<dbReference type="GO" id="GO:0005737">
    <property type="term" value="C:cytoplasm"/>
    <property type="evidence" value="ECO:0007669"/>
    <property type="project" value="TreeGrafter"/>
</dbReference>
<feature type="compositionally biased region" description="Low complexity" evidence="3">
    <location>
        <begin position="624"/>
        <end position="646"/>
    </location>
</feature>
<feature type="compositionally biased region" description="Polar residues" evidence="3">
    <location>
        <begin position="575"/>
        <end position="584"/>
    </location>
</feature>
<feature type="compositionally biased region" description="Basic and acidic residues" evidence="3">
    <location>
        <begin position="795"/>
        <end position="814"/>
    </location>
</feature>
<feature type="region of interest" description="Disordered" evidence="3">
    <location>
        <begin position="334"/>
        <end position="377"/>
    </location>
</feature>
<evidence type="ECO:0000313" key="4">
    <source>
        <dbReference type="EMBL" id="KAF5405166.1"/>
    </source>
</evidence>
<feature type="compositionally biased region" description="Low complexity" evidence="3">
    <location>
        <begin position="468"/>
        <end position="480"/>
    </location>
</feature>
<gene>
    <name evidence="4" type="ORF">PHET_01438</name>
</gene>
<feature type="compositionally biased region" description="Polar residues" evidence="3">
    <location>
        <begin position="761"/>
        <end position="770"/>
    </location>
</feature>
<evidence type="ECO:0000256" key="1">
    <source>
        <dbReference type="ARBA" id="ARBA00022737"/>
    </source>
</evidence>
<feature type="region of interest" description="Disordered" evidence="3">
    <location>
        <begin position="431"/>
        <end position="701"/>
    </location>
</feature>
<feature type="compositionally biased region" description="Basic and acidic residues" evidence="3">
    <location>
        <begin position="507"/>
        <end position="523"/>
    </location>
</feature>
<dbReference type="PANTHER" id="PTHR24179:SF29">
    <property type="entry name" value="LD46604P"/>
    <property type="match status" value="1"/>
</dbReference>
<dbReference type="PROSITE" id="PS50088">
    <property type="entry name" value="ANK_REPEAT"/>
    <property type="match status" value="4"/>
</dbReference>
<feature type="repeat" description="ANK" evidence="2">
    <location>
        <begin position="148"/>
        <end position="180"/>
    </location>
</feature>
<evidence type="ECO:0000256" key="3">
    <source>
        <dbReference type="SAM" id="MobiDB-lite"/>
    </source>
</evidence>
<evidence type="ECO:0000256" key="2">
    <source>
        <dbReference type="PROSITE-ProRule" id="PRU00023"/>
    </source>
</evidence>